<dbReference type="Proteomes" id="UP000030321">
    <property type="component" value="Unassembled WGS sequence"/>
</dbReference>
<accession>A0A0A1W0J6</accession>
<proteinExistence type="predicted"/>
<evidence type="ECO:0000313" key="2">
    <source>
        <dbReference type="Proteomes" id="UP000030321"/>
    </source>
</evidence>
<sequence length="48" mass="5687">MRNFIEINHNLRLNSLNRGRLTAVARKFLALLRMIVKKSDKLCDFVEK</sequence>
<protein>
    <submittedName>
        <fullName evidence="1">Uncharacterized protein</fullName>
    </submittedName>
</protein>
<name>A0A0A1W0J6_MICAE</name>
<evidence type="ECO:0000313" key="1">
    <source>
        <dbReference type="EMBL" id="GAL95597.1"/>
    </source>
</evidence>
<comment type="caution">
    <text evidence="1">The sequence shown here is derived from an EMBL/GenBank/DDBJ whole genome shotgun (WGS) entry which is preliminary data.</text>
</comment>
<organism evidence="1 2">
    <name type="scientific">Microcystis aeruginosa NIES-44</name>
    <dbReference type="NCBI Taxonomy" id="449439"/>
    <lineage>
        <taxon>Bacteria</taxon>
        <taxon>Bacillati</taxon>
        <taxon>Cyanobacteriota</taxon>
        <taxon>Cyanophyceae</taxon>
        <taxon>Oscillatoriophycideae</taxon>
        <taxon>Chroococcales</taxon>
        <taxon>Microcystaceae</taxon>
        <taxon>Microcystis</taxon>
    </lineage>
</organism>
<reference evidence="2" key="1">
    <citation type="journal article" date="2015" name="Genome">
        <title>Whole Genome Sequence of the Non-Microcystin-Producing Microcystis aeruginosa Strain NIES-44.</title>
        <authorList>
            <person name="Okano K."/>
            <person name="Miyata N."/>
            <person name="Ozaki Y."/>
        </authorList>
    </citation>
    <scope>NUCLEOTIDE SEQUENCE [LARGE SCALE GENOMIC DNA]</scope>
    <source>
        <strain evidence="2">NIES-44</strain>
    </source>
</reference>
<dbReference type="EMBL" id="BBPA01000074">
    <property type="protein sequence ID" value="GAL95597.1"/>
    <property type="molecule type" value="Genomic_DNA"/>
</dbReference>
<dbReference type="AlphaFoldDB" id="A0A0A1W0J6"/>
<gene>
    <name evidence="1" type="ORF">N44_04453</name>
</gene>